<organism evidence="1 2">
    <name type="scientific">Novosphingobium taihuense</name>
    <dbReference type="NCBI Taxonomy" id="260085"/>
    <lineage>
        <taxon>Bacteria</taxon>
        <taxon>Pseudomonadati</taxon>
        <taxon>Pseudomonadota</taxon>
        <taxon>Alphaproteobacteria</taxon>
        <taxon>Sphingomonadales</taxon>
        <taxon>Sphingomonadaceae</taxon>
        <taxon>Novosphingobium</taxon>
    </lineage>
</organism>
<gene>
    <name evidence="1" type="ORF">GGR37_000854</name>
</gene>
<keyword evidence="2" id="KW-1185">Reference proteome</keyword>
<accession>A0A7W7A8Z0</accession>
<comment type="caution">
    <text evidence="1">The sequence shown here is derived from an EMBL/GenBank/DDBJ whole genome shotgun (WGS) entry which is preliminary data.</text>
</comment>
<dbReference type="EMBL" id="JACHOA010000001">
    <property type="protein sequence ID" value="MBB4612608.1"/>
    <property type="molecule type" value="Genomic_DNA"/>
</dbReference>
<name>A0A7W7A8Z0_9SPHN</name>
<dbReference type="RefSeq" id="WP_144901294.1">
    <property type="nucleotide sequence ID" value="NZ_JACHOA010000001.1"/>
</dbReference>
<reference evidence="1 2" key="1">
    <citation type="submission" date="2020-08" db="EMBL/GenBank/DDBJ databases">
        <title>Genomic Encyclopedia of Type Strains, Phase IV (KMG-IV): sequencing the most valuable type-strain genomes for metagenomic binning, comparative biology and taxonomic classification.</title>
        <authorList>
            <person name="Goeker M."/>
        </authorList>
    </citation>
    <scope>NUCLEOTIDE SEQUENCE [LARGE SCALE GENOMIC DNA]</scope>
    <source>
        <strain evidence="1 2">DSM 17507</strain>
    </source>
</reference>
<proteinExistence type="predicted"/>
<dbReference type="OrthoDB" id="7427292at2"/>
<dbReference type="Proteomes" id="UP000538566">
    <property type="component" value="Unassembled WGS sequence"/>
</dbReference>
<sequence length="246" mass="25967">MDASDRSADCAPVAALLHEAEGLPALKDILLGPEQGLQYFVSHAPEATEGWAEVLSNGLTFDLRGLREGQAISAPDIASAVGLALPGPAQSRWLTVAPGPHLAGAEHLLPVIRVVSTLLMELAKVGPAKGIAWLPARLIIKTELFERAVRPWLEGGAFPAPAFVAMHRETDGSLRTEGLNFLIGQEFLLRPGASGDLKQLPFVALRLVDWLIANGPVMESARAVLAGTGAVSLEAQGGERILARCD</sequence>
<evidence type="ECO:0000313" key="2">
    <source>
        <dbReference type="Proteomes" id="UP000538566"/>
    </source>
</evidence>
<dbReference type="AlphaFoldDB" id="A0A7W7A8Z0"/>
<evidence type="ECO:0000313" key="1">
    <source>
        <dbReference type="EMBL" id="MBB4612608.1"/>
    </source>
</evidence>
<protein>
    <submittedName>
        <fullName evidence="1">Uncharacterized protein</fullName>
    </submittedName>
</protein>